<comment type="caution">
    <text evidence="2">The sequence shown here is derived from an EMBL/GenBank/DDBJ whole genome shotgun (WGS) entry which is preliminary data.</text>
</comment>
<feature type="compositionally biased region" description="Low complexity" evidence="1">
    <location>
        <begin position="496"/>
        <end position="505"/>
    </location>
</feature>
<gene>
    <name evidence="2" type="ORF">ITX54_12485</name>
</gene>
<evidence type="ECO:0000313" key="2">
    <source>
        <dbReference type="EMBL" id="MBF6637477.1"/>
    </source>
</evidence>
<sequence>MKKSLVAVSVIVVLGAAWTGTSWYTGKMLEQHMGEVVADANTQLKAHYPRAGVKLVYQDYQRGLFSSSVRFVLQPDGDAPENVLKQGDEIAFLESIDHGPFPAAQLKKLNLIPSMASVHTELQNNATVKDLFDVTKGKSPVNADTRVGYSGDTASVIHLLPVDYQKNTSKFEFSGATVNLDVAKDMQKMDLDAKTDSFSFTSPNQWGQLEKVTLSGLNLTSNTHQGQFKVSVGDGSLNVDNIGINIDGKDAAQLAGFKLKSNFGEDQQNLKGQIDYSLDSLKIQGADFGSGKLSLKIDKLDEQALKQFSDTYNQQVMQLMQQSEQLDPQVYQQQVTAMLLSNLPILLKGNPSITIDPLSWKNSKGESTFTLQLDMKDPAASTTPAQTEDQLISQLVSKVDAKLTIPVDMATELTTQTAKVEGYSGDDAEKLAKQQVQGLAAMGQMFKLTTLQDNAITSTFHYADNQVDLNGQKMSLQQFAGLFGVFGGPEIPAQPAPQQQAVPAQPDAPVPTAPAQ</sequence>
<dbReference type="InterPro" id="IPR010352">
    <property type="entry name" value="DUF945"/>
</dbReference>
<dbReference type="Proteomes" id="UP000705283">
    <property type="component" value="Unassembled WGS sequence"/>
</dbReference>
<evidence type="ECO:0000256" key="1">
    <source>
        <dbReference type="SAM" id="MobiDB-lite"/>
    </source>
</evidence>
<feature type="region of interest" description="Disordered" evidence="1">
    <location>
        <begin position="490"/>
        <end position="516"/>
    </location>
</feature>
<evidence type="ECO:0000313" key="3">
    <source>
        <dbReference type="Proteomes" id="UP000705283"/>
    </source>
</evidence>
<reference evidence="2" key="2">
    <citation type="submission" date="2022-09" db="EMBL/GenBank/DDBJ databases">
        <title>Rouxiella aceris sp. nov., isolated from tree sap and emended description of the genus Rhouxiella.</title>
        <authorList>
            <person name="Kim I.S."/>
        </authorList>
    </citation>
    <scope>NUCLEOTIDE SEQUENCE</scope>
    <source>
        <strain evidence="2">SAP-2</strain>
    </source>
</reference>
<dbReference type="RefSeq" id="WP_194978121.1">
    <property type="nucleotide sequence ID" value="NZ_JADMKS010000004.1"/>
</dbReference>
<proteinExistence type="predicted"/>
<dbReference type="AlphaFoldDB" id="A0AA40X2H0"/>
<name>A0AA40X2H0_9GAMM</name>
<feature type="compositionally biased region" description="Pro residues" evidence="1">
    <location>
        <begin position="506"/>
        <end position="516"/>
    </location>
</feature>
<dbReference type="EMBL" id="JADMKS010000004">
    <property type="protein sequence ID" value="MBF6637477.1"/>
    <property type="molecule type" value="Genomic_DNA"/>
</dbReference>
<protein>
    <submittedName>
        <fullName evidence="2">YdgA family protein</fullName>
    </submittedName>
</protein>
<accession>A0AA40X2H0</accession>
<reference evidence="2" key="1">
    <citation type="submission" date="2020-11" db="EMBL/GenBank/DDBJ databases">
        <authorList>
            <person name="Lee S.D."/>
        </authorList>
    </citation>
    <scope>NUCLEOTIDE SEQUENCE</scope>
    <source>
        <strain evidence="2">SAP-2</strain>
    </source>
</reference>
<dbReference type="Pfam" id="PF06097">
    <property type="entry name" value="DUF945"/>
    <property type="match status" value="1"/>
</dbReference>
<organism evidence="2 3">
    <name type="scientific">Rouxiella silvae</name>
    <dbReference type="NCBI Taxonomy" id="1646373"/>
    <lineage>
        <taxon>Bacteria</taxon>
        <taxon>Pseudomonadati</taxon>
        <taxon>Pseudomonadota</taxon>
        <taxon>Gammaproteobacteria</taxon>
        <taxon>Enterobacterales</taxon>
        <taxon>Yersiniaceae</taxon>
        <taxon>Rouxiella</taxon>
    </lineage>
</organism>